<accession>A0A1G2RLJ2</accession>
<feature type="transmembrane region" description="Helical" evidence="1">
    <location>
        <begin position="147"/>
        <end position="167"/>
    </location>
</feature>
<sequence>MRPGVSWDDFQELSPMEKLKRVPGPGDYMTMSRGDPIALFFMDFAVGTTMFRQGVDWQVFLALAFVAVAGTYMFFLWATKTKRAQKDRDWWFRPLSFKQLGRFTKWFLPETRVKISIPGWIHFVYYWTQLVIFFLGLWYLFVGPSMTVPMVAVFIAALFVYFVTFAWDRGEGHFE</sequence>
<dbReference type="Proteomes" id="UP000176917">
    <property type="component" value="Unassembled WGS sequence"/>
</dbReference>
<dbReference type="EMBL" id="MHUG01000008">
    <property type="protein sequence ID" value="OHA73723.1"/>
    <property type="molecule type" value="Genomic_DNA"/>
</dbReference>
<reference evidence="2 3" key="1">
    <citation type="journal article" date="2016" name="Nat. Commun.">
        <title>Thousands of microbial genomes shed light on interconnected biogeochemical processes in an aquifer system.</title>
        <authorList>
            <person name="Anantharaman K."/>
            <person name="Brown C.T."/>
            <person name="Hug L.A."/>
            <person name="Sharon I."/>
            <person name="Castelle C.J."/>
            <person name="Probst A.J."/>
            <person name="Thomas B.C."/>
            <person name="Singh A."/>
            <person name="Wilkins M.J."/>
            <person name="Karaoz U."/>
            <person name="Brodie E.L."/>
            <person name="Williams K.H."/>
            <person name="Hubbard S.S."/>
            <person name="Banfield J.F."/>
        </authorList>
    </citation>
    <scope>NUCLEOTIDE SEQUENCE [LARGE SCALE GENOMIC DNA]</scope>
</reference>
<keyword evidence="1" id="KW-0812">Transmembrane</keyword>
<dbReference type="STRING" id="1802461.A3B24_02880"/>
<feature type="transmembrane region" description="Helical" evidence="1">
    <location>
        <begin position="57"/>
        <end position="78"/>
    </location>
</feature>
<comment type="caution">
    <text evidence="2">The sequence shown here is derived from an EMBL/GenBank/DDBJ whole genome shotgun (WGS) entry which is preliminary data.</text>
</comment>
<evidence type="ECO:0000256" key="1">
    <source>
        <dbReference type="SAM" id="Phobius"/>
    </source>
</evidence>
<name>A0A1G2RLJ2_9BACT</name>
<evidence type="ECO:0000313" key="2">
    <source>
        <dbReference type="EMBL" id="OHA73723.1"/>
    </source>
</evidence>
<keyword evidence="1" id="KW-0472">Membrane</keyword>
<feature type="transmembrane region" description="Helical" evidence="1">
    <location>
        <begin position="123"/>
        <end position="141"/>
    </location>
</feature>
<gene>
    <name evidence="2" type="ORF">A3B24_02880</name>
</gene>
<organism evidence="2 3">
    <name type="scientific">Candidatus Wildermuthbacteria bacterium RIFCSPLOWO2_01_FULL_48_16</name>
    <dbReference type="NCBI Taxonomy" id="1802461"/>
    <lineage>
        <taxon>Bacteria</taxon>
        <taxon>Candidatus Wildermuthiibacteriota</taxon>
    </lineage>
</organism>
<evidence type="ECO:0000313" key="3">
    <source>
        <dbReference type="Proteomes" id="UP000176917"/>
    </source>
</evidence>
<protein>
    <submittedName>
        <fullName evidence="2">Uncharacterized protein</fullName>
    </submittedName>
</protein>
<dbReference type="AlphaFoldDB" id="A0A1G2RLJ2"/>
<keyword evidence="1" id="KW-1133">Transmembrane helix</keyword>
<proteinExistence type="predicted"/>